<dbReference type="EMBL" id="PFDW01000022">
    <property type="protein sequence ID" value="PJE58372.1"/>
    <property type="molecule type" value="Genomic_DNA"/>
</dbReference>
<reference evidence="9" key="1">
    <citation type="submission" date="2017-09" db="EMBL/GenBank/DDBJ databases">
        <title>Depth-based differentiation of microbial function through sediment-hosted aquifers and enrichment of novel symbionts in the deep terrestrial subsurface.</title>
        <authorList>
            <person name="Probst A.J."/>
            <person name="Ladd B."/>
            <person name="Jarett J.K."/>
            <person name="Geller-Mcgrath D.E."/>
            <person name="Sieber C.M.K."/>
            <person name="Emerson J.B."/>
            <person name="Anantharaman K."/>
            <person name="Thomas B.C."/>
            <person name="Malmstrom R."/>
            <person name="Stieglmeier M."/>
            <person name="Klingl A."/>
            <person name="Woyke T."/>
            <person name="Ryan C.M."/>
            <person name="Banfield J.F."/>
        </authorList>
    </citation>
    <scope>NUCLEOTIDE SEQUENCE [LARGE SCALE GENOMIC DNA]</scope>
</reference>
<accession>A0A2M8KEM0</accession>
<comment type="subcellular location">
    <subcellularLocation>
        <location evidence="1">Cell membrane</location>
        <topology evidence="1">Multi-pass membrane protein</topology>
    </subcellularLocation>
</comment>
<feature type="transmembrane region" description="Helical" evidence="7">
    <location>
        <begin position="53"/>
        <end position="77"/>
    </location>
</feature>
<evidence type="ECO:0000256" key="6">
    <source>
        <dbReference type="ARBA" id="ARBA00023136"/>
    </source>
</evidence>
<feature type="transmembrane region" description="Helical" evidence="7">
    <location>
        <begin position="366"/>
        <end position="385"/>
    </location>
</feature>
<feature type="transmembrane region" description="Helical" evidence="7">
    <location>
        <begin position="188"/>
        <end position="205"/>
    </location>
</feature>
<name>A0A2M8KEM0_9BACT</name>
<organism evidence="8 9">
    <name type="scientific">Candidatus Portnoybacteria bacterium CG10_big_fil_rev_8_21_14_0_10_36_7</name>
    <dbReference type="NCBI Taxonomy" id="1974812"/>
    <lineage>
        <taxon>Bacteria</taxon>
        <taxon>Candidatus Portnoyibacteriota</taxon>
    </lineage>
</organism>
<gene>
    <name evidence="8" type="ORF">COU81_01095</name>
</gene>
<feature type="transmembrane region" description="Helical" evidence="7">
    <location>
        <begin position="338"/>
        <end position="359"/>
    </location>
</feature>
<keyword evidence="4 7" id="KW-0812">Transmembrane</keyword>
<feature type="transmembrane region" description="Helical" evidence="7">
    <location>
        <begin position="156"/>
        <end position="176"/>
    </location>
</feature>
<comment type="similarity">
    <text evidence="2">Belongs to the polysaccharide synthase family.</text>
</comment>
<keyword evidence="5 7" id="KW-1133">Transmembrane helix</keyword>
<evidence type="ECO:0000256" key="3">
    <source>
        <dbReference type="ARBA" id="ARBA00022475"/>
    </source>
</evidence>
<dbReference type="Pfam" id="PF13440">
    <property type="entry name" value="Polysacc_synt_3"/>
    <property type="match status" value="1"/>
</dbReference>
<dbReference type="AlphaFoldDB" id="A0A2M8KEM0"/>
<keyword evidence="3" id="KW-1003">Cell membrane</keyword>
<evidence type="ECO:0000256" key="4">
    <source>
        <dbReference type="ARBA" id="ARBA00022692"/>
    </source>
</evidence>
<evidence type="ECO:0000313" key="9">
    <source>
        <dbReference type="Proteomes" id="UP000231450"/>
    </source>
</evidence>
<evidence type="ECO:0000256" key="5">
    <source>
        <dbReference type="ARBA" id="ARBA00022989"/>
    </source>
</evidence>
<evidence type="ECO:0000256" key="7">
    <source>
        <dbReference type="SAM" id="Phobius"/>
    </source>
</evidence>
<feature type="transmembrane region" description="Helical" evidence="7">
    <location>
        <begin position="299"/>
        <end position="318"/>
    </location>
</feature>
<dbReference type="InterPro" id="IPR050833">
    <property type="entry name" value="Poly_Biosynth_Transport"/>
</dbReference>
<comment type="caution">
    <text evidence="8">The sequence shown here is derived from an EMBL/GenBank/DDBJ whole genome shotgun (WGS) entry which is preliminary data.</text>
</comment>
<evidence type="ECO:0000256" key="2">
    <source>
        <dbReference type="ARBA" id="ARBA00007430"/>
    </source>
</evidence>
<feature type="transmembrane region" description="Helical" evidence="7">
    <location>
        <begin position="98"/>
        <end position="119"/>
    </location>
</feature>
<dbReference type="PANTHER" id="PTHR30250">
    <property type="entry name" value="PST FAMILY PREDICTED COLANIC ACID TRANSPORTER"/>
    <property type="match status" value="1"/>
</dbReference>
<dbReference type="GO" id="GO:0005886">
    <property type="term" value="C:plasma membrane"/>
    <property type="evidence" value="ECO:0007669"/>
    <property type="project" value="UniProtKB-SubCell"/>
</dbReference>
<sequence length="491" mass="54941">MADPDQELDLDLIKRKTVSGVVTFTLRSFFIQAFTFFATFILTILLAPSVFGVFFVVSAILNLFVYFSDIGLAAALIQKKEKPTEEDFKTTFTIQQAMILSLVLIGLLFSKKIAGFYHLDDSGLWLLRVLIFSLSLSSLKTIPSIILERRLDFTKLIIPQIVEHIIFYSLAIILAYKGLGLASFTYSVLARGIVGLILIYIISPWKPGFSFSRKSAKNLVSFGLPFQANSVLALLKDDLLTVFLGKILPYAQVGYVGWAQKFAFVPLRFFMDNVIKVTFPAYSRLQENKNELGKAIDKSIFFVTFFVYPSVLGMMAIAKPFVDLIPKYNKWEPALPLLYFFGINALFAAVNTTLSNTLFAIGKPKIVLNLMVFWTILTWLSTYLLVIRFGYLGVGMASALVAGSTSVIIYFVKKNVPIQLIKNVSGPLLISILMFIVLIEFLKLLPVTFLSLALAILLGIILYSGLSLLIFRENLIKESRTVVAAFLGRKF</sequence>
<feature type="transmembrane region" description="Helical" evidence="7">
    <location>
        <begin position="391"/>
        <end position="412"/>
    </location>
</feature>
<feature type="transmembrane region" description="Helical" evidence="7">
    <location>
        <begin position="448"/>
        <end position="471"/>
    </location>
</feature>
<dbReference type="PANTHER" id="PTHR30250:SF10">
    <property type="entry name" value="LIPOPOLYSACCHARIDE BIOSYNTHESIS PROTEIN WZXC"/>
    <property type="match status" value="1"/>
</dbReference>
<protein>
    <submittedName>
        <fullName evidence="8">Uncharacterized protein</fullName>
    </submittedName>
</protein>
<feature type="transmembrane region" description="Helical" evidence="7">
    <location>
        <begin position="24"/>
        <end position="47"/>
    </location>
</feature>
<proteinExistence type="inferred from homology"/>
<evidence type="ECO:0000256" key="1">
    <source>
        <dbReference type="ARBA" id="ARBA00004651"/>
    </source>
</evidence>
<feature type="transmembrane region" description="Helical" evidence="7">
    <location>
        <begin position="125"/>
        <end position="147"/>
    </location>
</feature>
<keyword evidence="6 7" id="KW-0472">Membrane</keyword>
<evidence type="ECO:0000313" key="8">
    <source>
        <dbReference type="EMBL" id="PJE58372.1"/>
    </source>
</evidence>
<feature type="transmembrane region" description="Helical" evidence="7">
    <location>
        <begin position="424"/>
        <end position="442"/>
    </location>
</feature>
<dbReference type="Proteomes" id="UP000231450">
    <property type="component" value="Unassembled WGS sequence"/>
</dbReference>